<organism evidence="5 6">
    <name type="scientific">Polypedilum vanderplanki</name>
    <name type="common">Sleeping chironomid midge</name>
    <dbReference type="NCBI Taxonomy" id="319348"/>
    <lineage>
        <taxon>Eukaryota</taxon>
        <taxon>Metazoa</taxon>
        <taxon>Ecdysozoa</taxon>
        <taxon>Arthropoda</taxon>
        <taxon>Hexapoda</taxon>
        <taxon>Insecta</taxon>
        <taxon>Pterygota</taxon>
        <taxon>Neoptera</taxon>
        <taxon>Endopterygota</taxon>
        <taxon>Diptera</taxon>
        <taxon>Nematocera</taxon>
        <taxon>Chironomoidea</taxon>
        <taxon>Chironomidae</taxon>
        <taxon>Chironominae</taxon>
        <taxon>Polypedilum</taxon>
        <taxon>Polypedilum</taxon>
    </lineage>
</organism>
<name>A0A9J6CJJ3_POLVA</name>
<evidence type="ECO:0000256" key="1">
    <source>
        <dbReference type="ARBA" id="ARBA00009686"/>
    </source>
</evidence>
<evidence type="ECO:0000256" key="2">
    <source>
        <dbReference type="ARBA" id="ARBA00022553"/>
    </source>
</evidence>
<proteinExistence type="inferred from homology"/>
<dbReference type="InterPro" id="IPR051499">
    <property type="entry name" value="Phosducin-like_reg"/>
</dbReference>
<accession>A0A9J6CJJ3</accession>
<dbReference type="CDD" id="cd02987">
    <property type="entry name" value="Phd_like_Phd"/>
    <property type="match status" value="1"/>
</dbReference>
<gene>
    <name evidence="5" type="ORF">PVAND_011462</name>
</gene>
<dbReference type="InterPro" id="IPR001200">
    <property type="entry name" value="Phosducin"/>
</dbReference>
<feature type="coiled-coil region" evidence="3">
    <location>
        <begin position="84"/>
        <end position="126"/>
    </location>
</feature>
<sequence length="282" mass="32521">MNLEDKILGEKAQYYCSSSEDEDANEPVVCRDEATAPTLQNNMSHFTNNSTNTGPKGVIKDWQRFKQLETEKRQNQELERLELMKKLSITSKTAEEDKKQKEQEEMDAELEELMNEESLLEFQKKRMLEMFEMSGNIRKFGTVIALTTGDEFLQAIDAENKNVTIIIHIYEEKYRACRTMNTCLNKLAADYPCVKFCKILSNATNLSKNFKTNALPTLLIYKNGQIIGNFIRLSDELGDDFFASDIENFLIEHSLLTDKTFNVFASKVNNEQCNTYDDDDDE</sequence>
<keyword evidence="3" id="KW-0175">Coiled coil</keyword>
<reference evidence="5" key="1">
    <citation type="submission" date="2021-03" db="EMBL/GenBank/DDBJ databases">
        <title>Chromosome level genome of the anhydrobiotic midge Polypedilum vanderplanki.</title>
        <authorList>
            <person name="Yoshida Y."/>
            <person name="Kikawada T."/>
            <person name="Gusev O."/>
        </authorList>
    </citation>
    <scope>NUCLEOTIDE SEQUENCE</scope>
    <source>
        <strain evidence="5">NIAS01</strain>
        <tissue evidence="5">Whole body or cell culture</tissue>
    </source>
</reference>
<dbReference type="PRINTS" id="PR00677">
    <property type="entry name" value="PHOSDUCIN"/>
</dbReference>
<protein>
    <recommendedName>
        <fullName evidence="4">Phosducin domain-containing protein</fullName>
    </recommendedName>
</protein>
<evidence type="ECO:0000313" key="6">
    <source>
        <dbReference type="Proteomes" id="UP001107558"/>
    </source>
</evidence>
<dbReference type="InterPro" id="IPR036249">
    <property type="entry name" value="Thioredoxin-like_sf"/>
</dbReference>
<evidence type="ECO:0000313" key="5">
    <source>
        <dbReference type="EMBL" id="KAG5682080.1"/>
    </source>
</evidence>
<feature type="domain" description="Phosducin" evidence="4">
    <location>
        <begin position="42"/>
        <end position="279"/>
    </location>
</feature>
<dbReference type="Gene3D" id="1.10.168.10">
    <property type="entry name" value="Phosducin, domain 2"/>
    <property type="match status" value="1"/>
</dbReference>
<dbReference type="AlphaFoldDB" id="A0A9J6CJJ3"/>
<dbReference type="PANTHER" id="PTHR46052:SF1">
    <property type="entry name" value="PHOSDUCIN-LIKE PROTEIN"/>
    <property type="match status" value="1"/>
</dbReference>
<keyword evidence="2" id="KW-0597">Phosphoprotein</keyword>
<dbReference type="Gene3D" id="3.40.30.10">
    <property type="entry name" value="Glutaredoxin"/>
    <property type="match status" value="1"/>
</dbReference>
<evidence type="ECO:0000256" key="3">
    <source>
        <dbReference type="SAM" id="Coils"/>
    </source>
</evidence>
<dbReference type="GO" id="GO:0008277">
    <property type="term" value="P:regulation of G protein-coupled receptor signaling pathway"/>
    <property type="evidence" value="ECO:0007669"/>
    <property type="project" value="InterPro"/>
</dbReference>
<dbReference type="Pfam" id="PF02114">
    <property type="entry name" value="Phosducin"/>
    <property type="match status" value="1"/>
</dbReference>
<dbReference type="SUPFAM" id="SSF52833">
    <property type="entry name" value="Thioredoxin-like"/>
    <property type="match status" value="1"/>
</dbReference>
<dbReference type="EMBL" id="JADBJN010000001">
    <property type="protein sequence ID" value="KAG5682080.1"/>
    <property type="molecule type" value="Genomic_DNA"/>
</dbReference>
<dbReference type="InterPro" id="IPR024253">
    <property type="entry name" value="Phosducin_thioredoxin-like_dom"/>
</dbReference>
<comment type="caution">
    <text evidence="5">The sequence shown here is derived from an EMBL/GenBank/DDBJ whole genome shotgun (WGS) entry which is preliminary data.</text>
</comment>
<dbReference type="PANTHER" id="PTHR46052">
    <property type="entry name" value="PHOSDUCIN-LIKE PROTEIN"/>
    <property type="match status" value="1"/>
</dbReference>
<evidence type="ECO:0000259" key="4">
    <source>
        <dbReference type="Pfam" id="PF02114"/>
    </source>
</evidence>
<dbReference type="OrthoDB" id="70588at2759"/>
<keyword evidence="6" id="KW-1185">Reference proteome</keyword>
<dbReference type="Proteomes" id="UP001107558">
    <property type="component" value="Chromosome 1"/>
</dbReference>
<dbReference type="InterPro" id="IPR023196">
    <property type="entry name" value="Phosducin_N_dom_sf"/>
</dbReference>
<comment type="similarity">
    <text evidence="1">Belongs to the phosducin family.</text>
</comment>